<dbReference type="GO" id="GO:0019354">
    <property type="term" value="P:siroheme biosynthetic process"/>
    <property type="evidence" value="ECO:0007669"/>
    <property type="project" value="UniProtKB-UniPathway"/>
</dbReference>
<gene>
    <name evidence="8" type="ORF">METZ01_LOCUS75722</name>
</gene>
<proteinExistence type="predicted"/>
<keyword evidence="5" id="KW-0627">Porphyrin biosynthesis</keyword>
<dbReference type="GO" id="GO:0004325">
    <property type="term" value="F:ferrochelatase activity"/>
    <property type="evidence" value="ECO:0007669"/>
    <property type="project" value="InterPro"/>
</dbReference>
<keyword evidence="4" id="KW-0520">NAD</keyword>
<evidence type="ECO:0000256" key="6">
    <source>
        <dbReference type="ARBA" id="ARBA00047561"/>
    </source>
</evidence>
<dbReference type="AlphaFoldDB" id="A0A381U5L5"/>
<evidence type="ECO:0000313" key="8">
    <source>
        <dbReference type="EMBL" id="SVA22868.1"/>
    </source>
</evidence>
<evidence type="ECO:0000256" key="1">
    <source>
        <dbReference type="ARBA" id="ARBA00005010"/>
    </source>
</evidence>
<evidence type="ECO:0000256" key="5">
    <source>
        <dbReference type="ARBA" id="ARBA00023244"/>
    </source>
</evidence>
<evidence type="ECO:0000256" key="2">
    <source>
        <dbReference type="ARBA" id="ARBA00012400"/>
    </source>
</evidence>
<dbReference type="SUPFAM" id="SSF75615">
    <property type="entry name" value="Siroheme synthase middle domains-like"/>
    <property type="match status" value="1"/>
</dbReference>
<dbReference type="InterPro" id="IPR028281">
    <property type="entry name" value="Sirohaem_synthase_central"/>
</dbReference>
<dbReference type="EC" id="1.3.1.76" evidence="2"/>
<dbReference type="SUPFAM" id="SSF51735">
    <property type="entry name" value="NAD(P)-binding Rossmann-fold domains"/>
    <property type="match status" value="1"/>
</dbReference>
<dbReference type="PANTHER" id="PTHR35330:SF1">
    <property type="entry name" value="SIROHEME BIOSYNTHESIS PROTEIN MET8"/>
    <property type="match status" value="1"/>
</dbReference>
<organism evidence="8">
    <name type="scientific">marine metagenome</name>
    <dbReference type="NCBI Taxonomy" id="408172"/>
    <lineage>
        <taxon>unclassified sequences</taxon>
        <taxon>metagenomes</taxon>
        <taxon>ecological metagenomes</taxon>
    </lineage>
</organism>
<dbReference type="Gene3D" id="3.30.160.110">
    <property type="entry name" value="Siroheme synthase, domain 2"/>
    <property type="match status" value="1"/>
</dbReference>
<dbReference type="UniPathway" id="UPA00262">
    <property type="reaction ID" value="UER00222"/>
</dbReference>
<dbReference type="InterPro" id="IPR028161">
    <property type="entry name" value="Met8-like"/>
</dbReference>
<dbReference type="Gene3D" id="3.40.50.720">
    <property type="entry name" value="NAD(P)-binding Rossmann-like Domain"/>
    <property type="match status" value="1"/>
</dbReference>
<dbReference type="NCBIfam" id="TIGR01470">
    <property type="entry name" value="cysG_Nterm"/>
    <property type="match status" value="1"/>
</dbReference>
<dbReference type="EMBL" id="UINC01005679">
    <property type="protein sequence ID" value="SVA22868.1"/>
    <property type="molecule type" value="Genomic_DNA"/>
</dbReference>
<protein>
    <recommendedName>
        <fullName evidence="2">precorrin-2 dehydrogenase</fullName>
        <ecNumber evidence="2">1.3.1.76</ecNumber>
    </recommendedName>
</protein>
<dbReference type="PANTHER" id="PTHR35330">
    <property type="entry name" value="SIROHEME BIOSYNTHESIS PROTEIN MET8"/>
    <property type="match status" value="1"/>
</dbReference>
<evidence type="ECO:0000256" key="4">
    <source>
        <dbReference type="ARBA" id="ARBA00023027"/>
    </source>
</evidence>
<feature type="domain" description="Siroheme synthase central" evidence="7">
    <location>
        <begin position="125"/>
        <end position="147"/>
    </location>
</feature>
<keyword evidence="3" id="KW-0560">Oxidoreductase</keyword>
<name>A0A381U5L5_9ZZZZ</name>
<dbReference type="Pfam" id="PF14824">
    <property type="entry name" value="Sirohm_synth_M"/>
    <property type="match status" value="1"/>
</dbReference>
<accession>A0A381U5L5</accession>
<dbReference type="Pfam" id="PF13241">
    <property type="entry name" value="NAD_binding_7"/>
    <property type="match status" value="1"/>
</dbReference>
<comment type="catalytic activity">
    <reaction evidence="6">
        <text>precorrin-2 + NAD(+) = sirohydrochlorin + NADH + 2 H(+)</text>
        <dbReference type="Rhea" id="RHEA:15613"/>
        <dbReference type="ChEBI" id="CHEBI:15378"/>
        <dbReference type="ChEBI" id="CHEBI:57540"/>
        <dbReference type="ChEBI" id="CHEBI:57945"/>
        <dbReference type="ChEBI" id="CHEBI:58351"/>
        <dbReference type="ChEBI" id="CHEBI:58827"/>
        <dbReference type="EC" id="1.3.1.76"/>
    </reaction>
</comment>
<dbReference type="InterPro" id="IPR036291">
    <property type="entry name" value="NAD(P)-bd_dom_sf"/>
</dbReference>
<sequence length="226" mass="25465">MIVDLNLIGKRALVIGGGNESSRKVEALLSQQCKIFVVAEKAEQSIKNYADEGKVSLDLRKIENVDFLKDYKQLDLILATTDDPDINREILVVGKKKYGCYVYAADDPQVSDFSHPSVININDTVQVAISTGGRSPLMGKSIRQDLEPLIKKSISDLILMQINLQDQLRSMSKKMIPSVEYRKKFLTELLGDKSVNQCLEEKKIPMARELAYERLNAFIKINSNAW</sequence>
<dbReference type="GO" id="GO:0043115">
    <property type="term" value="F:precorrin-2 dehydrogenase activity"/>
    <property type="evidence" value="ECO:0007669"/>
    <property type="project" value="UniProtKB-EC"/>
</dbReference>
<evidence type="ECO:0000259" key="7">
    <source>
        <dbReference type="Pfam" id="PF14824"/>
    </source>
</evidence>
<dbReference type="InterPro" id="IPR006367">
    <property type="entry name" value="Sirohaem_synthase_N"/>
</dbReference>
<comment type="pathway">
    <text evidence="1">Porphyrin-containing compound metabolism; siroheme biosynthesis; sirohydrochlorin from precorrin-2: step 1/1.</text>
</comment>
<reference evidence="8" key="1">
    <citation type="submission" date="2018-05" db="EMBL/GenBank/DDBJ databases">
        <authorList>
            <person name="Lanie J.A."/>
            <person name="Ng W.-L."/>
            <person name="Kazmierczak K.M."/>
            <person name="Andrzejewski T.M."/>
            <person name="Davidsen T.M."/>
            <person name="Wayne K.J."/>
            <person name="Tettelin H."/>
            <person name="Glass J.I."/>
            <person name="Rusch D."/>
            <person name="Podicherti R."/>
            <person name="Tsui H.-C.T."/>
            <person name="Winkler M.E."/>
        </authorList>
    </citation>
    <scope>NUCLEOTIDE SEQUENCE</scope>
</reference>
<evidence type="ECO:0000256" key="3">
    <source>
        <dbReference type="ARBA" id="ARBA00023002"/>
    </source>
</evidence>